<feature type="region of interest" description="Disordered" evidence="1">
    <location>
        <begin position="1"/>
        <end position="29"/>
    </location>
</feature>
<organism evidence="2 3">
    <name type="scientific">Aliivibrio fischeri</name>
    <name type="common">Vibrio fischeri</name>
    <dbReference type="NCBI Taxonomy" id="668"/>
    <lineage>
        <taxon>Bacteria</taxon>
        <taxon>Pseudomonadati</taxon>
        <taxon>Pseudomonadota</taxon>
        <taxon>Gammaproteobacteria</taxon>
        <taxon>Vibrionales</taxon>
        <taxon>Vibrionaceae</taxon>
        <taxon>Aliivibrio</taxon>
    </lineage>
</organism>
<name>A0A510UMC4_ALIFS</name>
<proteinExistence type="predicted"/>
<accession>A0A510UMC4</accession>
<dbReference type="EMBL" id="BJTZ01000038">
    <property type="protein sequence ID" value="GEK15729.1"/>
    <property type="molecule type" value="Genomic_DNA"/>
</dbReference>
<dbReference type="Proteomes" id="UP000321787">
    <property type="component" value="Unassembled WGS sequence"/>
</dbReference>
<protein>
    <submittedName>
        <fullName evidence="2">Uncharacterized protein</fullName>
    </submittedName>
</protein>
<feature type="compositionally biased region" description="Basic residues" evidence="1">
    <location>
        <begin position="1"/>
        <end position="25"/>
    </location>
</feature>
<dbReference type="AlphaFoldDB" id="A0A510UMC4"/>
<dbReference type="RefSeq" id="WP_146866307.1">
    <property type="nucleotide sequence ID" value="NZ_BJTZ01000038.1"/>
</dbReference>
<gene>
    <name evidence="2" type="ORF">AFI02nite_37650</name>
</gene>
<reference evidence="2 3" key="1">
    <citation type="submission" date="2019-07" db="EMBL/GenBank/DDBJ databases">
        <title>Whole genome shotgun sequence of Aliivibrio fischeri NBRC 101058.</title>
        <authorList>
            <person name="Hosoyama A."/>
            <person name="Uohara A."/>
            <person name="Ohji S."/>
            <person name="Ichikawa N."/>
        </authorList>
    </citation>
    <scope>NUCLEOTIDE SEQUENCE [LARGE SCALE GENOMIC DNA]</scope>
    <source>
        <strain evidence="2 3">NBRC 101058</strain>
    </source>
</reference>
<sequence>MAKSIKKKQKREKKKKAATKTKITKQHQNNKSQNVNLLSFSPETLSMPSNYWVAFPNTHIGIEEVKFLEEIATPSEVPAYIYPLNSNIIKIMNNRLLSSGLAEMSFSKKQWVVVSTATLLPLESFTELSEAKYFVFKQFPQTKSIRSDCLGILSSEPDYTQLPDLTIYDENIWEDYLLELEDKHGFLFSEEYLLGDLLQKLIVEHQAPKEIYQEFNDFNAIEKAVDFIKKNQLIGYQCAISVITQFSEKLSRIDSQRSMLEID</sequence>
<evidence type="ECO:0000313" key="2">
    <source>
        <dbReference type="EMBL" id="GEK15729.1"/>
    </source>
</evidence>
<evidence type="ECO:0000313" key="3">
    <source>
        <dbReference type="Proteomes" id="UP000321787"/>
    </source>
</evidence>
<evidence type="ECO:0000256" key="1">
    <source>
        <dbReference type="SAM" id="MobiDB-lite"/>
    </source>
</evidence>
<comment type="caution">
    <text evidence="2">The sequence shown here is derived from an EMBL/GenBank/DDBJ whole genome shotgun (WGS) entry which is preliminary data.</text>
</comment>